<dbReference type="OrthoDB" id="10066101at2759"/>
<dbReference type="NCBIfam" id="NF003793">
    <property type="entry name" value="PRK05382.1"/>
    <property type="match status" value="1"/>
</dbReference>
<dbReference type="Gene3D" id="3.40.1210.10">
    <property type="entry name" value="Survival protein SurE-like phosphatase/nucleotidase"/>
    <property type="match status" value="1"/>
</dbReference>
<dbReference type="GO" id="GO:0004107">
    <property type="term" value="F:chorismate synthase activity"/>
    <property type="evidence" value="ECO:0007669"/>
    <property type="project" value="UniProtKB-EC"/>
</dbReference>
<comment type="similarity">
    <text evidence="2 7">Belongs to the chorismate synthase family.</text>
</comment>
<dbReference type="GO" id="GO:0008652">
    <property type="term" value="P:amino acid biosynthetic process"/>
    <property type="evidence" value="ECO:0007669"/>
    <property type="project" value="UniProtKB-KW"/>
</dbReference>
<evidence type="ECO:0000313" key="9">
    <source>
        <dbReference type="EMBL" id="CAD7254913.1"/>
    </source>
</evidence>
<evidence type="ECO:0000256" key="5">
    <source>
        <dbReference type="ARBA" id="ARBA00023141"/>
    </source>
</evidence>
<dbReference type="HAMAP" id="MF_00300">
    <property type="entry name" value="Chorismate_synth"/>
    <property type="match status" value="1"/>
</dbReference>
<keyword evidence="5 7" id="KW-0057">Aromatic amino acid biosynthesis</keyword>
<dbReference type="UniPathway" id="UPA00053">
    <property type="reaction ID" value="UER00090"/>
</dbReference>
<comment type="cofactor">
    <cofactor evidence="7">
        <name>FMNH2</name>
        <dbReference type="ChEBI" id="CHEBI:57618"/>
    </cofactor>
    <text evidence="7">Reduced FMN (FMNH(2)).</text>
</comment>
<dbReference type="GO" id="GO:0016787">
    <property type="term" value="F:hydrolase activity"/>
    <property type="evidence" value="ECO:0007669"/>
    <property type="project" value="InterPro"/>
</dbReference>
<dbReference type="GO" id="GO:0009423">
    <property type="term" value="P:chorismate biosynthetic process"/>
    <property type="evidence" value="ECO:0007669"/>
    <property type="project" value="UniProtKB-UniPathway"/>
</dbReference>
<dbReference type="Proteomes" id="UP000677054">
    <property type="component" value="Unassembled WGS sequence"/>
</dbReference>
<dbReference type="InterPro" id="IPR000453">
    <property type="entry name" value="Chorismate_synth"/>
</dbReference>
<dbReference type="PANTHER" id="PTHR21085">
    <property type="entry name" value="CHORISMATE SYNTHASE"/>
    <property type="match status" value="1"/>
</dbReference>
<feature type="domain" description="Survival protein SurE-like phosphatase/nucleotidase" evidence="8">
    <location>
        <begin position="367"/>
        <end position="483"/>
    </location>
</feature>
<protein>
    <recommendedName>
        <fullName evidence="3 7">Chorismate synthase</fullName>
        <ecNumber evidence="3 7">4.2.3.5</ecNumber>
    </recommendedName>
</protein>
<evidence type="ECO:0000256" key="3">
    <source>
        <dbReference type="ARBA" id="ARBA00013036"/>
    </source>
</evidence>
<dbReference type="AlphaFoldDB" id="A0A7R9AIY6"/>
<evidence type="ECO:0000256" key="4">
    <source>
        <dbReference type="ARBA" id="ARBA00022605"/>
    </source>
</evidence>
<evidence type="ECO:0000313" key="10">
    <source>
        <dbReference type="Proteomes" id="UP000677054"/>
    </source>
</evidence>
<dbReference type="GO" id="GO:0010181">
    <property type="term" value="F:FMN binding"/>
    <property type="evidence" value="ECO:0007669"/>
    <property type="project" value="TreeGrafter"/>
</dbReference>
<evidence type="ECO:0000256" key="2">
    <source>
        <dbReference type="ARBA" id="ARBA00008014"/>
    </source>
</evidence>
<comment type="pathway">
    <text evidence="1 7">Metabolic intermediate biosynthesis; chorismate biosynthesis; chorismate from D-erythrose 4-phosphate and phosphoenolpyruvate: step 7/7.</text>
</comment>
<dbReference type="SUPFAM" id="SSF64167">
    <property type="entry name" value="SurE-like"/>
    <property type="match status" value="1"/>
</dbReference>
<evidence type="ECO:0000256" key="7">
    <source>
        <dbReference type="RuleBase" id="RU000605"/>
    </source>
</evidence>
<dbReference type="NCBIfam" id="TIGR00033">
    <property type="entry name" value="aroC"/>
    <property type="match status" value="1"/>
</dbReference>
<dbReference type="InterPro" id="IPR020541">
    <property type="entry name" value="Chorismate_synthase_CS"/>
</dbReference>
<evidence type="ECO:0000256" key="6">
    <source>
        <dbReference type="ARBA" id="ARBA00023239"/>
    </source>
</evidence>
<name>A0A7R9AIY6_9CRUS</name>
<dbReference type="SUPFAM" id="SSF103263">
    <property type="entry name" value="Chorismate synthase, AroC"/>
    <property type="match status" value="1"/>
</dbReference>
<dbReference type="EC" id="4.2.3.5" evidence="3 7"/>
<evidence type="ECO:0000259" key="8">
    <source>
        <dbReference type="Pfam" id="PF01975"/>
    </source>
</evidence>
<dbReference type="PROSITE" id="PS00789">
    <property type="entry name" value="CHORISMATE_SYNTHASE_3"/>
    <property type="match status" value="1"/>
</dbReference>
<accession>A0A7R9AIY6</accession>
<comment type="catalytic activity">
    <reaction evidence="7">
        <text>5-O-(1-carboxyvinyl)-3-phosphoshikimate = chorismate + phosphate</text>
        <dbReference type="Rhea" id="RHEA:21020"/>
        <dbReference type="ChEBI" id="CHEBI:29748"/>
        <dbReference type="ChEBI" id="CHEBI:43474"/>
        <dbReference type="ChEBI" id="CHEBI:57701"/>
        <dbReference type="EC" id="4.2.3.5"/>
    </reaction>
</comment>
<dbReference type="PANTHER" id="PTHR21085:SF0">
    <property type="entry name" value="CHORISMATE SYNTHASE"/>
    <property type="match status" value="1"/>
</dbReference>
<dbReference type="EMBL" id="CAJPEV010014236">
    <property type="protein sequence ID" value="CAG0906912.1"/>
    <property type="molecule type" value="Genomic_DNA"/>
</dbReference>
<dbReference type="InterPro" id="IPR036523">
    <property type="entry name" value="SurE-like_sf"/>
</dbReference>
<organism evidence="9">
    <name type="scientific">Darwinula stevensoni</name>
    <dbReference type="NCBI Taxonomy" id="69355"/>
    <lineage>
        <taxon>Eukaryota</taxon>
        <taxon>Metazoa</taxon>
        <taxon>Ecdysozoa</taxon>
        <taxon>Arthropoda</taxon>
        <taxon>Crustacea</taxon>
        <taxon>Oligostraca</taxon>
        <taxon>Ostracoda</taxon>
        <taxon>Podocopa</taxon>
        <taxon>Podocopida</taxon>
        <taxon>Darwinulocopina</taxon>
        <taxon>Darwinuloidea</taxon>
        <taxon>Darwinulidae</taxon>
        <taxon>Darwinula</taxon>
    </lineage>
</organism>
<dbReference type="GO" id="GO:0005829">
    <property type="term" value="C:cytosol"/>
    <property type="evidence" value="ECO:0007669"/>
    <property type="project" value="TreeGrafter"/>
</dbReference>
<proteinExistence type="inferred from homology"/>
<dbReference type="Pfam" id="PF01975">
    <property type="entry name" value="SurE"/>
    <property type="match status" value="1"/>
</dbReference>
<evidence type="ECO:0000256" key="1">
    <source>
        <dbReference type="ARBA" id="ARBA00005044"/>
    </source>
</evidence>
<reference evidence="9" key="1">
    <citation type="submission" date="2020-11" db="EMBL/GenBank/DDBJ databases">
        <authorList>
            <person name="Tran Van P."/>
        </authorList>
    </citation>
    <scope>NUCLEOTIDE SEQUENCE</scope>
</reference>
<dbReference type="EMBL" id="LR913754">
    <property type="protein sequence ID" value="CAD7254913.1"/>
    <property type="molecule type" value="Genomic_DNA"/>
</dbReference>
<gene>
    <name evidence="9" type="ORF">DSTB1V02_LOCUS14659</name>
</gene>
<dbReference type="Gene3D" id="3.60.150.10">
    <property type="entry name" value="Chorismate synthase AroC"/>
    <property type="match status" value="1"/>
</dbReference>
<dbReference type="InterPro" id="IPR002828">
    <property type="entry name" value="SurE-like_Pase/nucleotidase"/>
</dbReference>
<keyword evidence="10" id="KW-1185">Reference proteome</keyword>
<feature type="non-terminal residue" evidence="9">
    <location>
        <position position="493"/>
    </location>
</feature>
<dbReference type="Pfam" id="PF01264">
    <property type="entry name" value="Chorismate_synt"/>
    <property type="match status" value="1"/>
</dbReference>
<dbReference type="InterPro" id="IPR035904">
    <property type="entry name" value="Chorismate_synth_AroC_sf"/>
</dbReference>
<keyword evidence="4 7" id="KW-0028">Amino-acid biosynthesis</keyword>
<sequence>MSGNTFGHVFAVTNFGESHGTAIGCVIDGCPPGLLLTEADLQKDLDRRKPGTSRFVTQRQEDDLVKIVSGVFEGVTTGAPIALLIQNQDQRSKDYGDIAVTFRPGHADYTYWHKYGIRDYRGGGRTSARLTAPMVAAGGVAKKWLREHKGIDIKAYLAQIGSVVLPFESWDFVEQNPFFAANQSVIAQAETYLEDIRLAGNSCGALVKAVVSHMPVGLGQPLYDKLDADIAYAMMGINAVKAVSIGDGFEVVTQLGSEHGDELTPDGFKTNHAGGILGGVSTGQDLRIALAIKPTSSILIEKDSIDVEGMPVKVKTKGRHDPCVGIRAIPIVEAMLALVLMDHVLRNRAQCHGVEVQTPDIALNSPPGLLAIYEELTSFADVHVVAPERNHSGASSSLTLNLPLSVYQANWGPQRGFTYINGTPADCVHIALTGLLSVQPDLVVSGINHGQNMGEDVLYSGTVAAALEGYLCGVPAIALSQVDRGWGELSSCA</sequence>
<dbReference type="GO" id="GO:0009073">
    <property type="term" value="P:aromatic amino acid family biosynthetic process"/>
    <property type="evidence" value="ECO:0007669"/>
    <property type="project" value="UniProtKB-KW"/>
</dbReference>
<keyword evidence="6 7" id="KW-0456">Lyase</keyword>
<dbReference type="PROSITE" id="PS00787">
    <property type="entry name" value="CHORISMATE_SYNTHASE_1"/>
    <property type="match status" value="1"/>
</dbReference>
<dbReference type="CDD" id="cd07304">
    <property type="entry name" value="Chorismate_synthase"/>
    <property type="match status" value="1"/>
</dbReference>